<accession>A0ACB7WIE8</accession>
<keyword evidence="1" id="KW-0808">Transferase</keyword>
<sequence length="114" mass="13058">MRFMKFCRECNNVLFPKEDLQNKVLLYACINCNHQEEAENHCVYMIKINQSLGKGSHGEKIAIADTTLPRTKNVTCSQCNYSEAVFFQEVAKGEDAVSVFFICCNPSCGYKWRD</sequence>
<proteinExistence type="predicted"/>
<evidence type="ECO:0000313" key="1">
    <source>
        <dbReference type="EMBL" id="KAH7687623.1"/>
    </source>
</evidence>
<dbReference type="EC" id="2.7.7.6" evidence="1"/>
<reference evidence="2" key="1">
    <citation type="journal article" date="2022" name="Nat. Commun.">
        <title>Chromosome evolution and the genetic basis of agronomically important traits in greater yam.</title>
        <authorList>
            <person name="Bredeson J.V."/>
            <person name="Lyons J.B."/>
            <person name="Oniyinde I.O."/>
            <person name="Okereke N.R."/>
            <person name="Kolade O."/>
            <person name="Nnabue I."/>
            <person name="Nwadili C.O."/>
            <person name="Hribova E."/>
            <person name="Parker M."/>
            <person name="Nwogha J."/>
            <person name="Shu S."/>
            <person name="Carlson J."/>
            <person name="Kariba R."/>
            <person name="Muthemba S."/>
            <person name="Knop K."/>
            <person name="Barton G.J."/>
            <person name="Sherwood A.V."/>
            <person name="Lopez-Montes A."/>
            <person name="Asiedu R."/>
            <person name="Jamnadass R."/>
            <person name="Muchugi A."/>
            <person name="Goodstein D."/>
            <person name="Egesi C.N."/>
            <person name="Featherston J."/>
            <person name="Asfaw A."/>
            <person name="Simpson G.G."/>
            <person name="Dolezel J."/>
            <person name="Hendre P.S."/>
            <person name="Van Deynze A."/>
            <person name="Kumar P.L."/>
            <person name="Obidiegwu J.E."/>
            <person name="Bhattacharjee R."/>
            <person name="Rokhsar D.S."/>
        </authorList>
    </citation>
    <scope>NUCLEOTIDE SEQUENCE [LARGE SCALE GENOMIC DNA]</scope>
    <source>
        <strain evidence="2">cv. TDa95/00328</strain>
    </source>
</reference>
<comment type="caution">
    <text evidence="1">The sequence shown here is derived from an EMBL/GenBank/DDBJ whole genome shotgun (WGS) entry which is preliminary data.</text>
</comment>
<protein>
    <submittedName>
        <fullName evidence="1">DNA-directed RNA polymerase subunit/transcription factor S protein</fullName>
        <ecNumber evidence="1">2.7.7.6</ecNumber>
    </submittedName>
</protein>
<evidence type="ECO:0000313" key="2">
    <source>
        <dbReference type="Proteomes" id="UP000827976"/>
    </source>
</evidence>
<keyword evidence="1" id="KW-0548">Nucleotidyltransferase</keyword>
<keyword evidence="1" id="KW-0804">Transcription</keyword>
<keyword evidence="2" id="KW-1185">Reference proteome</keyword>
<organism evidence="1 2">
    <name type="scientific">Dioscorea alata</name>
    <name type="common">Purple yam</name>
    <dbReference type="NCBI Taxonomy" id="55571"/>
    <lineage>
        <taxon>Eukaryota</taxon>
        <taxon>Viridiplantae</taxon>
        <taxon>Streptophyta</taxon>
        <taxon>Embryophyta</taxon>
        <taxon>Tracheophyta</taxon>
        <taxon>Spermatophyta</taxon>
        <taxon>Magnoliopsida</taxon>
        <taxon>Liliopsida</taxon>
        <taxon>Dioscoreales</taxon>
        <taxon>Dioscoreaceae</taxon>
        <taxon>Dioscorea</taxon>
    </lineage>
</organism>
<keyword evidence="1" id="KW-0240">DNA-directed RNA polymerase</keyword>
<gene>
    <name evidence="1" type="ORF">IHE45_04G178000</name>
</gene>
<name>A0ACB7WIE8_DIOAL</name>
<dbReference type="EMBL" id="CM037014">
    <property type="protein sequence ID" value="KAH7687623.1"/>
    <property type="molecule type" value="Genomic_DNA"/>
</dbReference>
<dbReference type="Proteomes" id="UP000827976">
    <property type="component" value="Chromosome 4"/>
</dbReference>